<dbReference type="AlphaFoldDB" id="A0AAF0TCT8"/>
<keyword evidence="1" id="KW-0732">Signal</keyword>
<evidence type="ECO:0000256" key="1">
    <source>
        <dbReference type="SAM" id="SignalP"/>
    </source>
</evidence>
<proteinExistence type="predicted"/>
<sequence length="105" mass="12311">MMKENFVVAIPMLMTNVLVLEDLTLGKVVWMPLKMTKCVTKWVWGLNRDMETQYSELKNARTQGLIYRKMFRRGSKETVERNAVKGIYGGDLQKVGPLTLRRWWS</sequence>
<keyword evidence="3" id="KW-1185">Reference proteome</keyword>
<protein>
    <submittedName>
        <fullName evidence="2">Uncharacterized protein</fullName>
    </submittedName>
</protein>
<feature type="signal peptide" evidence="1">
    <location>
        <begin position="1"/>
        <end position="26"/>
    </location>
</feature>
<evidence type="ECO:0000313" key="2">
    <source>
        <dbReference type="EMBL" id="WMV13749.1"/>
    </source>
</evidence>
<dbReference type="EMBL" id="CP133613">
    <property type="protein sequence ID" value="WMV13749.1"/>
    <property type="molecule type" value="Genomic_DNA"/>
</dbReference>
<dbReference type="Proteomes" id="UP001234989">
    <property type="component" value="Chromosome 2"/>
</dbReference>
<gene>
    <name evidence="2" type="ORF">MTR67_007134</name>
</gene>
<feature type="chain" id="PRO_5042172770" evidence="1">
    <location>
        <begin position="27"/>
        <end position="105"/>
    </location>
</feature>
<organism evidence="2 3">
    <name type="scientific">Solanum verrucosum</name>
    <dbReference type="NCBI Taxonomy" id="315347"/>
    <lineage>
        <taxon>Eukaryota</taxon>
        <taxon>Viridiplantae</taxon>
        <taxon>Streptophyta</taxon>
        <taxon>Embryophyta</taxon>
        <taxon>Tracheophyta</taxon>
        <taxon>Spermatophyta</taxon>
        <taxon>Magnoliopsida</taxon>
        <taxon>eudicotyledons</taxon>
        <taxon>Gunneridae</taxon>
        <taxon>Pentapetalae</taxon>
        <taxon>asterids</taxon>
        <taxon>lamiids</taxon>
        <taxon>Solanales</taxon>
        <taxon>Solanaceae</taxon>
        <taxon>Solanoideae</taxon>
        <taxon>Solaneae</taxon>
        <taxon>Solanum</taxon>
    </lineage>
</organism>
<reference evidence="2" key="1">
    <citation type="submission" date="2023-08" db="EMBL/GenBank/DDBJ databases">
        <title>A de novo genome assembly of Solanum verrucosum Schlechtendal, a Mexican diploid species geographically isolated from the other diploid A-genome species in potato relatives.</title>
        <authorList>
            <person name="Hosaka K."/>
        </authorList>
    </citation>
    <scope>NUCLEOTIDE SEQUENCE</scope>
    <source>
        <tissue evidence="2">Young leaves</tissue>
    </source>
</reference>
<accession>A0AAF0TCT8</accession>
<name>A0AAF0TCT8_SOLVR</name>
<evidence type="ECO:0000313" key="3">
    <source>
        <dbReference type="Proteomes" id="UP001234989"/>
    </source>
</evidence>